<feature type="compositionally biased region" description="Pro residues" evidence="1">
    <location>
        <begin position="338"/>
        <end position="347"/>
    </location>
</feature>
<feature type="compositionally biased region" description="Low complexity" evidence="1">
    <location>
        <begin position="364"/>
        <end position="378"/>
    </location>
</feature>
<proteinExistence type="predicted"/>
<organism evidence="3 4">
    <name type="scientific">Chloracidobacterium sp. N</name>
    <dbReference type="NCBI Taxonomy" id="2821540"/>
    <lineage>
        <taxon>Bacteria</taxon>
        <taxon>Pseudomonadati</taxon>
        <taxon>Acidobacteriota</taxon>
        <taxon>Terriglobia</taxon>
        <taxon>Terriglobales</taxon>
        <taxon>Acidobacteriaceae</taxon>
        <taxon>Chloracidobacterium</taxon>
        <taxon>Chloracidobacterium aggregatum</taxon>
    </lineage>
</organism>
<feature type="region of interest" description="Disordered" evidence="1">
    <location>
        <begin position="86"/>
        <end position="111"/>
    </location>
</feature>
<evidence type="ECO:0000256" key="2">
    <source>
        <dbReference type="SAM" id="Phobius"/>
    </source>
</evidence>
<dbReference type="Proteomes" id="UP000677668">
    <property type="component" value="Chromosome 1"/>
</dbReference>
<evidence type="ECO:0000256" key="1">
    <source>
        <dbReference type="SAM" id="MobiDB-lite"/>
    </source>
</evidence>
<keyword evidence="2" id="KW-0812">Transmembrane</keyword>
<name>A0ABX8AZU2_9BACT</name>
<feature type="transmembrane region" description="Helical" evidence="2">
    <location>
        <begin position="393"/>
        <end position="415"/>
    </location>
</feature>
<feature type="region of interest" description="Disordered" evidence="1">
    <location>
        <begin position="566"/>
        <end position="589"/>
    </location>
</feature>
<reference evidence="3 4" key="1">
    <citation type="submission" date="2021-03" db="EMBL/GenBank/DDBJ databases">
        <title>Genomic and phenotypic characterization of Chloracidobacterium isolates provides evidence for multiple species.</title>
        <authorList>
            <person name="Saini M.K."/>
            <person name="Costas A.M.G."/>
            <person name="Tank M."/>
            <person name="Bryant D.A."/>
        </authorList>
    </citation>
    <scope>NUCLEOTIDE SEQUENCE [LARGE SCALE GENOMIC DNA]</scope>
    <source>
        <strain evidence="3 4">N</strain>
    </source>
</reference>
<feature type="transmembrane region" description="Helical" evidence="2">
    <location>
        <begin position="20"/>
        <end position="43"/>
    </location>
</feature>
<feature type="region of interest" description="Disordered" evidence="1">
    <location>
        <begin position="324"/>
        <end position="380"/>
    </location>
</feature>
<feature type="compositionally biased region" description="Low complexity" evidence="1">
    <location>
        <begin position="577"/>
        <end position="589"/>
    </location>
</feature>
<sequence length="589" mass="60884">MLVLKTLVSPGLLMPAAEWWFIAGVTLVVFFVLLALVLLWVAWQSLRATPDQREVGDDGLLGLVSGETPPAAAPALAAEMSVEAPLPAPPVPTAPAEPPPALRATPASAPSGAVAEDIAAYWSESENAPSAPATPSPAPHAAPVLPVEIRPMVTSDQPVHPPAPAPEVGLHSEAAALPDPDAATTPLMPAPVAGASTAEPSSTPPGLLADDIRAQLAQSAAPPPAPPKTTGPLGGRPTGPLPPSPPPPLSEPENVPPAPRAGLTERLPVQRKSLRPPAAAPKATPDAAAPPKPAPVTPATSAATTAVITAAETLALSWEARDAAVTDQPRPDASAPAVAPPAPPLPLPVQQVPAVRPQPPAGTLPPAGSPSASSVAPPRFLADDRPTGIRREAAWLGVSLVVYAVVLGGLVVVFFPTVRHWLLPPAWAERVAAIPRALGLESPPPPPLPVKQVEVRQYANAYSSAPKGAGGKVVRMVTIAGLVKNITNETLYELRAEIELYPRQPEGAPPERRTIYLVPNRLEPQQEGRYTLTVADAEYRQSSLKRIVTGDGKDMKEVPAVFIQGTLTPSGEAETKPATATPTAPNRQR</sequence>
<keyword evidence="4" id="KW-1185">Reference proteome</keyword>
<keyword evidence="2" id="KW-1133">Transmembrane helix</keyword>
<feature type="compositionally biased region" description="Pro residues" evidence="1">
    <location>
        <begin position="86"/>
        <end position="101"/>
    </location>
</feature>
<evidence type="ECO:0000313" key="4">
    <source>
        <dbReference type="Proteomes" id="UP000677668"/>
    </source>
</evidence>
<evidence type="ECO:0000313" key="3">
    <source>
        <dbReference type="EMBL" id="QUV93367.1"/>
    </source>
</evidence>
<dbReference type="EMBL" id="CP072642">
    <property type="protein sequence ID" value="QUV93367.1"/>
    <property type="molecule type" value="Genomic_DNA"/>
</dbReference>
<protein>
    <submittedName>
        <fullName evidence="3">Uncharacterized protein</fullName>
    </submittedName>
</protein>
<dbReference type="RefSeq" id="WP_211421755.1">
    <property type="nucleotide sequence ID" value="NZ_CP072642.1"/>
</dbReference>
<feature type="region of interest" description="Disordered" evidence="1">
    <location>
        <begin position="177"/>
        <end position="300"/>
    </location>
</feature>
<gene>
    <name evidence="3" type="ORF">J8C05_08275</name>
</gene>
<keyword evidence="2" id="KW-0472">Membrane</keyword>
<accession>A0ABX8AZU2</accession>
<feature type="compositionally biased region" description="Pro residues" evidence="1">
    <location>
        <begin position="239"/>
        <end position="259"/>
    </location>
</feature>
<feature type="compositionally biased region" description="Low complexity" evidence="1">
    <location>
        <begin position="276"/>
        <end position="287"/>
    </location>
</feature>
<feature type="compositionally biased region" description="Low complexity" evidence="1">
    <location>
        <begin position="177"/>
        <end position="187"/>
    </location>
</feature>